<evidence type="ECO:0000313" key="1">
    <source>
        <dbReference type="EMBL" id="EHP70212.1"/>
    </source>
</evidence>
<reference evidence="1 2" key="1">
    <citation type="submission" date="2012-01" db="EMBL/GenBank/DDBJ databases">
        <title>Improved High-Quality Draft sequence of Metallosphaera yellowstonensis MK1.</title>
        <authorList>
            <consortium name="US DOE Joint Genome Institute"/>
            <person name="Lucas S."/>
            <person name="Han J."/>
            <person name="Cheng J.-F."/>
            <person name="Goodwin L."/>
            <person name="Pitluck S."/>
            <person name="Peters L."/>
            <person name="Teshima H."/>
            <person name="Detter J.C."/>
            <person name="Han C."/>
            <person name="Tapia R."/>
            <person name="Land M."/>
            <person name="Hauser L."/>
            <person name="Kyrpides N."/>
            <person name="Kozubal M."/>
            <person name="Macur R.E."/>
            <person name="Jay Z."/>
            <person name="Inskeep W."/>
            <person name="Woyke T."/>
        </authorList>
    </citation>
    <scope>NUCLEOTIDE SEQUENCE [LARGE SCALE GENOMIC DNA]</scope>
    <source>
        <strain evidence="1 2">MK1</strain>
    </source>
</reference>
<accession>H2C1U1</accession>
<sequence length="43" mass="5294">MRFLEEENRDAKKTLKAQREFDEFLAQEFREFPLITALFSREI</sequence>
<organism evidence="1 2">
    <name type="scientific">Metallosphaera yellowstonensis MK1</name>
    <dbReference type="NCBI Taxonomy" id="671065"/>
    <lineage>
        <taxon>Archaea</taxon>
        <taxon>Thermoproteota</taxon>
        <taxon>Thermoprotei</taxon>
        <taxon>Sulfolobales</taxon>
        <taxon>Sulfolobaceae</taxon>
        <taxon>Metallosphaera</taxon>
    </lineage>
</organism>
<protein>
    <submittedName>
        <fullName evidence="1">Uncharacterized protein</fullName>
    </submittedName>
</protein>
<evidence type="ECO:0000313" key="2">
    <source>
        <dbReference type="Proteomes" id="UP000003980"/>
    </source>
</evidence>
<name>H2C1U1_9CREN</name>
<dbReference type="AlphaFoldDB" id="H2C1U1"/>
<dbReference type="STRING" id="671065.MetMK1DRAFT_00007140"/>
<dbReference type="EMBL" id="JH597761">
    <property type="protein sequence ID" value="EHP70212.1"/>
    <property type="molecule type" value="Genomic_DNA"/>
</dbReference>
<dbReference type="HOGENOM" id="CLU_3227890_0_0_2"/>
<keyword evidence="2" id="KW-1185">Reference proteome</keyword>
<gene>
    <name evidence="1" type="ORF">MetMK1DRAFT_00007140</name>
</gene>
<proteinExistence type="predicted"/>
<dbReference type="Proteomes" id="UP000003980">
    <property type="component" value="Unassembled WGS sequence"/>
</dbReference>